<dbReference type="Proteomes" id="UP000598120">
    <property type="component" value="Unassembled WGS sequence"/>
</dbReference>
<organism evidence="2 3">
    <name type="scientific">Aquaticitalea lipolytica</name>
    <dbReference type="NCBI Taxonomy" id="1247562"/>
    <lineage>
        <taxon>Bacteria</taxon>
        <taxon>Pseudomonadati</taxon>
        <taxon>Bacteroidota</taxon>
        <taxon>Flavobacteriia</taxon>
        <taxon>Flavobacteriales</taxon>
        <taxon>Flavobacteriaceae</taxon>
        <taxon>Aquaticitalea</taxon>
    </lineage>
</organism>
<protein>
    <submittedName>
        <fullName evidence="2">Uncharacterized protein</fullName>
    </submittedName>
</protein>
<proteinExistence type="predicted"/>
<sequence>MKKLLLSLAALAFATLLFSQDDSKDNKDNASKDAVVKVEGSIKTAS</sequence>
<keyword evidence="1" id="KW-0732">Signal</keyword>
<evidence type="ECO:0000256" key="1">
    <source>
        <dbReference type="SAM" id="SignalP"/>
    </source>
</evidence>
<reference evidence="2 3" key="1">
    <citation type="journal article" date="2014" name="Int. J. Syst. Evol. Microbiol.">
        <title>Complete genome sequence of Corynebacterium casei LMG S-19264T (=DSM 44701T), isolated from a smear-ripened cheese.</title>
        <authorList>
            <consortium name="US DOE Joint Genome Institute (JGI-PGF)"/>
            <person name="Walter F."/>
            <person name="Albersmeier A."/>
            <person name="Kalinowski J."/>
            <person name="Ruckert C."/>
        </authorList>
    </citation>
    <scope>NUCLEOTIDE SEQUENCE [LARGE SCALE GENOMIC DNA]</scope>
    <source>
        <strain evidence="2 3">CGMCC 1.15295</strain>
    </source>
</reference>
<accession>A0A8J2TPK8</accession>
<evidence type="ECO:0000313" key="2">
    <source>
        <dbReference type="EMBL" id="GFZ87103.1"/>
    </source>
</evidence>
<evidence type="ECO:0000313" key="3">
    <source>
        <dbReference type="Proteomes" id="UP000598120"/>
    </source>
</evidence>
<comment type="caution">
    <text evidence="2">The sequence shown here is derived from an EMBL/GenBank/DDBJ whole genome shotgun (WGS) entry which is preliminary data.</text>
</comment>
<name>A0A8J2TPK8_9FLAO</name>
<dbReference type="AlphaFoldDB" id="A0A8J2TPK8"/>
<dbReference type="RefSeq" id="WP_188606025.1">
    <property type="nucleotide sequence ID" value="NZ_BMIC01000003.1"/>
</dbReference>
<keyword evidence="3" id="KW-1185">Reference proteome</keyword>
<gene>
    <name evidence="2" type="ORF">GCM10011531_17860</name>
</gene>
<feature type="signal peptide" evidence="1">
    <location>
        <begin position="1"/>
        <end position="19"/>
    </location>
</feature>
<feature type="chain" id="PRO_5035304313" evidence="1">
    <location>
        <begin position="20"/>
        <end position="46"/>
    </location>
</feature>
<dbReference type="EMBL" id="BMIC01000003">
    <property type="protein sequence ID" value="GFZ87103.1"/>
    <property type="molecule type" value="Genomic_DNA"/>
</dbReference>